<dbReference type="GO" id="GO:0005737">
    <property type="term" value="C:cytoplasm"/>
    <property type="evidence" value="ECO:0007669"/>
    <property type="project" value="TreeGrafter"/>
</dbReference>
<dbReference type="OrthoDB" id="18526at2"/>
<evidence type="ECO:0000256" key="1">
    <source>
        <dbReference type="ARBA" id="ARBA00009410"/>
    </source>
</evidence>
<dbReference type="PANTHER" id="PTHR13847">
    <property type="entry name" value="SARCOSINE DEHYDROGENASE-RELATED"/>
    <property type="match status" value="1"/>
</dbReference>
<evidence type="ECO:0000313" key="4">
    <source>
        <dbReference type="EMBL" id="TDK63735.1"/>
    </source>
</evidence>
<dbReference type="SUPFAM" id="SSF51905">
    <property type="entry name" value="FAD/NAD(P)-binding domain"/>
    <property type="match status" value="1"/>
</dbReference>
<organism evidence="4 5">
    <name type="scientific">Sapientia aquatica</name>
    <dbReference type="NCBI Taxonomy" id="1549640"/>
    <lineage>
        <taxon>Bacteria</taxon>
        <taxon>Pseudomonadati</taxon>
        <taxon>Pseudomonadota</taxon>
        <taxon>Betaproteobacteria</taxon>
        <taxon>Burkholderiales</taxon>
        <taxon>Oxalobacteraceae</taxon>
        <taxon>Sapientia</taxon>
    </lineage>
</organism>
<dbReference type="Gene3D" id="3.50.50.60">
    <property type="entry name" value="FAD/NAD(P)-binding domain"/>
    <property type="match status" value="2"/>
</dbReference>
<dbReference type="GO" id="GO:0055130">
    <property type="term" value="P:D-alanine catabolic process"/>
    <property type="evidence" value="ECO:0007669"/>
    <property type="project" value="TreeGrafter"/>
</dbReference>
<proteinExistence type="inferred from homology"/>
<dbReference type="Proteomes" id="UP000294829">
    <property type="component" value="Unassembled WGS sequence"/>
</dbReference>
<gene>
    <name evidence="4" type="ORF">E2I14_14280</name>
</gene>
<dbReference type="GO" id="GO:0008718">
    <property type="term" value="F:D-amino-acid dehydrogenase activity"/>
    <property type="evidence" value="ECO:0007669"/>
    <property type="project" value="TreeGrafter"/>
</dbReference>
<keyword evidence="2" id="KW-0560">Oxidoreductase</keyword>
<name>A0A4R5VWL4_9BURK</name>
<dbReference type="AlphaFoldDB" id="A0A4R5VWL4"/>
<dbReference type="Gene3D" id="3.30.9.10">
    <property type="entry name" value="D-Amino Acid Oxidase, subunit A, domain 2"/>
    <property type="match status" value="1"/>
</dbReference>
<sequence length="414" mass="45518">MREVCVIGAGVIGLSSAWYLAQAGYKVTLIDQASNVGTGTSYMNGGQLSYRYVSPLADSGVPLKALKWLFEQDGPLRFKPQADLTQWNWLTNFLLHCRASVNRKTTLRLARLGQYSRFCMQDLIKEHDLANFNYRESGKLVVYRNASTFSRAIAPIKKEDVQQVLDRDECLQQEPAIAALHDQLAGGIYTPSEAVADCYGFCLSLQKKLSSHPNFVGLRYATVTHFNRLAGNRLQLATTQGEIDCANFVLTAGIASRRLAATINVDLPLYPLKGYSLNVPFEPTHLVPTTSVTDFEKKVLYARIGNHLRVSAMVDMVGENNEIDNARIASLLRIARRDMPNAGDYEHSQQWTGLRPATPSGSPIVGCSSQPGLWLNVGHGALGFTFACGTASLLASLMTTGHPPQELHGLTWLN</sequence>
<evidence type="ECO:0000313" key="5">
    <source>
        <dbReference type="Proteomes" id="UP000294829"/>
    </source>
</evidence>
<dbReference type="RefSeq" id="WP_133329698.1">
    <property type="nucleotide sequence ID" value="NZ_SMYL01000008.1"/>
</dbReference>
<dbReference type="Pfam" id="PF01266">
    <property type="entry name" value="DAO"/>
    <property type="match status" value="1"/>
</dbReference>
<dbReference type="EMBL" id="SMYL01000008">
    <property type="protein sequence ID" value="TDK63735.1"/>
    <property type="molecule type" value="Genomic_DNA"/>
</dbReference>
<reference evidence="4 5" key="1">
    <citation type="submission" date="2019-03" db="EMBL/GenBank/DDBJ databases">
        <title>Sapientia aquatica gen. nov., sp. nov., isolated from a crater lake.</title>
        <authorList>
            <person name="Felfoldi T."/>
            <person name="Szabo A."/>
            <person name="Toth E."/>
            <person name="Schumann P."/>
            <person name="Keki Z."/>
            <person name="Marialigeti K."/>
            <person name="Mathe I."/>
        </authorList>
    </citation>
    <scope>NUCLEOTIDE SEQUENCE [LARGE SCALE GENOMIC DNA]</scope>
    <source>
        <strain evidence="4 5">SA-152</strain>
    </source>
</reference>
<dbReference type="PANTHER" id="PTHR13847:SF280">
    <property type="entry name" value="D-AMINO ACID DEHYDROGENASE"/>
    <property type="match status" value="1"/>
</dbReference>
<dbReference type="InterPro" id="IPR006076">
    <property type="entry name" value="FAD-dep_OxRdtase"/>
</dbReference>
<evidence type="ECO:0000256" key="2">
    <source>
        <dbReference type="ARBA" id="ARBA00023002"/>
    </source>
</evidence>
<feature type="domain" description="FAD dependent oxidoreductase" evidence="3">
    <location>
        <begin position="4"/>
        <end position="397"/>
    </location>
</feature>
<keyword evidence="5" id="KW-1185">Reference proteome</keyword>
<dbReference type="SUPFAM" id="SSF54373">
    <property type="entry name" value="FAD-linked reductases, C-terminal domain"/>
    <property type="match status" value="1"/>
</dbReference>
<comment type="caution">
    <text evidence="4">The sequence shown here is derived from an EMBL/GenBank/DDBJ whole genome shotgun (WGS) entry which is preliminary data.</text>
</comment>
<evidence type="ECO:0000259" key="3">
    <source>
        <dbReference type="Pfam" id="PF01266"/>
    </source>
</evidence>
<accession>A0A4R5VWL4</accession>
<dbReference type="InterPro" id="IPR036188">
    <property type="entry name" value="FAD/NAD-bd_sf"/>
</dbReference>
<comment type="similarity">
    <text evidence="1">Belongs to the DadA oxidoreductase family.</text>
</comment>
<protein>
    <submittedName>
        <fullName evidence="4">FAD-dependent oxidoreductase</fullName>
    </submittedName>
</protein>
<dbReference type="NCBIfam" id="NF001933">
    <property type="entry name" value="PRK00711.1"/>
    <property type="match status" value="1"/>
</dbReference>
<dbReference type="GO" id="GO:0005886">
    <property type="term" value="C:plasma membrane"/>
    <property type="evidence" value="ECO:0007669"/>
    <property type="project" value="TreeGrafter"/>
</dbReference>